<dbReference type="STRING" id="488533.SAMN04487960_10486"/>
<reference evidence="3 4" key="1">
    <citation type="submission" date="2016-10" db="EMBL/GenBank/DDBJ databases">
        <authorList>
            <person name="de Groot N.N."/>
        </authorList>
    </citation>
    <scope>NUCLEOTIDE SEQUENCE [LARGE SCALE GENOMIC DNA]</scope>
    <source>
        <strain evidence="3 4">CGMCC 1.7059</strain>
    </source>
</reference>
<evidence type="ECO:0008006" key="5">
    <source>
        <dbReference type="Google" id="ProtNLM"/>
    </source>
</evidence>
<evidence type="ECO:0000313" key="4">
    <source>
        <dbReference type="Proteomes" id="UP000199675"/>
    </source>
</evidence>
<feature type="transmembrane region" description="Helical" evidence="1">
    <location>
        <begin position="83"/>
        <end position="105"/>
    </location>
</feature>
<feature type="transmembrane region" description="Helical" evidence="1">
    <location>
        <begin position="170"/>
        <end position="192"/>
    </location>
</feature>
<dbReference type="Proteomes" id="UP000199675">
    <property type="component" value="Unassembled WGS sequence"/>
</dbReference>
<dbReference type="RefSeq" id="WP_245725955.1">
    <property type="nucleotide sequence ID" value="NZ_FNNE01000004.1"/>
</dbReference>
<organism evidence="3 4">
    <name type="scientific">Marinobacter mobilis</name>
    <dbReference type="NCBI Taxonomy" id="488533"/>
    <lineage>
        <taxon>Bacteria</taxon>
        <taxon>Pseudomonadati</taxon>
        <taxon>Pseudomonadota</taxon>
        <taxon>Gammaproteobacteria</taxon>
        <taxon>Pseudomonadales</taxon>
        <taxon>Marinobacteraceae</taxon>
        <taxon>Marinobacter</taxon>
    </lineage>
</organism>
<sequence length="475" mass="53015">MTGSRKEKEHGMSDKALTLLLEFDDQVRRDHHQSPAFLHRRDRRYALAADGTLTPRHWLDYVQRIGSPHHTSALRPLRRWHRISLSFVVTGALFGIVTMLGLLYYDGSGRINITVLLAFMLLQLVLAVATSLQALAGWRPWGWLIERYLHPGQEAAMAINRLQPQLMARAAHGGGLAFALAGLLTLVTLVVVRDLAFGWSTTLSTGAASYQQLMATLAWPWQGLWPAAVPDLDLVSQTRFFRISEGSPVTAARWGDWWPFVTMAWGCYVILPRLLLLLLSIWHLRRRAGQLLAAHPGLLALRYRMETPTVESGHQNTDVNRPPELAVQTGLHPLPDSPVVIRWAGAGNGSLPPLFQGTDRRLVVDAGGAASLDQDQQAIGQAREHLHADSRHSITILTRAWEPPTAELEDFIGDARNHWPANTRITLVPLATDPEQPAPDRQLAPWLRFSERLSDKRLHVSRYPESPHQTAGAQP</sequence>
<feature type="transmembrane region" description="Helical" evidence="1">
    <location>
        <begin position="111"/>
        <end position="138"/>
    </location>
</feature>
<protein>
    <recommendedName>
        <fullName evidence="5">DUF2868 domain-containing protein</fullName>
    </recommendedName>
</protein>
<dbReference type="EMBL" id="FNNE01000010">
    <property type="protein sequence ID" value="SDX53895.1"/>
    <property type="molecule type" value="Genomic_DNA"/>
</dbReference>
<evidence type="ECO:0000313" key="2">
    <source>
        <dbReference type="EMBL" id="SDW76935.1"/>
    </source>
</evidence>
<keyword evidence="4" id="KW-1185">Reference proteome</keyword>
<proteinExistence type="predicted"/>
<keyword evidence="1" id="KW-0472">Membrane</keyword>
<keyword evidence="1" id="KW-0812">Transmembrane</keyword>
<dbReference type="InterPro" id="IPR021296">
    <property type="entry name" value="DUF2868"/>
</dbReference>
<dbReference type="Pfam" id="PF11067">
    <property type="entry name" value="DUF2868"/>
    <property type="match status" value="1"/>
</dbReference>
<dbReference type="EMBL" id="FNNE01000004">
    <property type="protein sequence ID" value="SDW76935.1"/>
    <property type="molecule type" value="Genomic_DNA"/>
</dbReference>
<accession>A0A1H3CIE8</accession>
<feature type="transmembrane region" description="Helical" evidence="1">
    <location>
        <begin position="257"/>
        <end position="282"/>
    </location>
</feature>
<keyword evidence="1" id="KW-1133">Transmembrane helix</keyword>
<evidence type="ECO:0000313" key="3">
    <source>
        <dbReference type="EMBL" id="SDX53895.1"/>
    </source>
</evidence>
<gene>
    <name evidence="2" type="ORF">SAMN04487960_10486</name>
    <name evidence="3" type="ORF">SAMN04487960_110185</name>
</gene>
<evidence type="ECO:0000256" key="1">
    <source>
        <dbReference type="SAM" id="Phobius"/>
    </source>
</evidence>
<dbReference type="AlphaFoldDB" id="A0A1H3CIE8"/>
<name>A0A1H3CIE8_9GAMM</name>